<dbReference type="InterPro" id="IPR003594">
    <property type="entry name" value="HATPase_dom"/>
</dbReference>
<dbReference type="SUPFAM" id="SSF55874">
    <property type="entry name" value="ATPase domain of HSP90 chaperone/DNA topoisomerase II/histidine kinase"/>
    <property type="match status" value="1"/>
</dbReference>
<dbReference type="CDD" id="cd00082">
    <property type="entry name" value="HisKA"/>
    <property type="match status" value="1"/>
</dbReference>
<accession>A0ABM7WWG0</accession>
<evidence type="ECO:0000256" key="3">
    <source>
        <dbReference type="ARBA" id="ARBA00022553"/>
    </source>
</evidence>
<feature type="region of interest" description="Disordered" evidence="5">
    <location>
        <begin position="1"/>
        <end position="22"/>
    </location>
</feature>
<name>A0ABM7WWG0_9BACT</name>
<dbReference type="InterPro" id="IPR004358">
    <property type="entry name" value="Sig_transdc_His_kin-like_C"/>
</dbReference>
<dbReference type="CDD" id="cd00075">
    <property type="entry name" value="HATPase"/>
    <property type="match status" value="1"/>
</dbReference>
<dbReference type="Gene3D" id="1.10.287.130">
    <property type="match status" value="1"/>
</dbReference>
<dbReference type="SUPFAM" id="SSF47384">
    <property type="entry name" value="Homodimeric domain of signal transducing histidine kinase"/>
    <property type="match status" value="1"/>
</dbReference>
<dbReference type="SMART" id="SM00388">
    <property type="entry name" value="HisKA"/>
    <property type="match status" value="1"/>
</dbReference>
<dbReference type="InterPro" id="IPR029016">
    <property type="entry name" value="GAF-like_dom_sf"/>
</dbReference>
<reference evidence="8" key="1">
    <citation type="journal article" date="2022" name="Int. J. Syst. Evol. Microbiol.">
        <title>Anaeromyxobacter oryzae sp. nov., Anaeromyxobacter diazotrophicus sp. nov. and Anaeromyxobacter paludicola sp. nov., isolated from paddy soils.</title>
        <authorList>
            <person name="Itoh H."/>
            <person name="Xu Z."/>
            <person name="Mise K."/>
            <person name="Masuda Y."/>
            <person name="Ushijima N."/>
            <person name="Hayakawa C."/>
            <person name="Shiratori Y."/>
            <person name="Senoo K."/>
        </authorList>
    </citation>
    <scope>NUCLEOTIDE SEQUENCE [LARGE SCALE GENOMIC DNA]</scope>
    <source>
        <strain evidence="8">Red232</strain>
    </source>
</reference>
<evidence type="ECO:0000259" key="6">
    <source>
        <dbReference type="PROSITE" id="PS50109"/>
    </source>
</evidence>
<dbReference type="Pfam" id="PF00512">
    <property type="entry name" value="HisKA"/>
    <property type="match status" value="1"/>
</dbReference>
<evidence type="ECO:0000313" key="7">
    <source>
        <dbReference type="EMBL" id="BDG03839.1"/>
    </source>
</evidence>
<dbReference type="Gene3D" id="3.30.565.10">
    <property type="entry name" value="Histidine kinase-like ATPase, C-terminal domain"/>
    <property type="match status" value="1"/>
</dbReference>
<dbReference type="PROSITE" id="PS50109">
    <property type="entry name" value="HIS_KIN"/>
    <property type="match status" value="1"/>
</dbReference>
<dbReference type="SMART" id="SM00387">
    <property type="entry name" value="HATPase_c"/>
    <property type="match status" value="1"/>
</dbReference>
<protein>
    <recommendedName>
        <fullName evidence="2">histidine kinase</fullName>
        <ecNumber evidence="2">2.7.13.3</ecNumber>
    </recommendedName>
</protein>
<dbReference type="InterPro" id="IPR005467">
    <property type="entry name" value="His_kinase_dom"/>
</dbReference>
<dbReference type="InterPro" id="IPR036890">
    <property type="entry name" value="HATPase_C_sf"/>
</dbReference>
<dbReference type="EC" id="2.7.13.3" evidence="2"/>
<comment type="catalytic activity">
    <reaction evidence="1">
        <text>ATP + protein L-histidine = ADP + protein N-phospho-L-histidine.</text>
        <dbReference type="EC" id="2.7.13.3"/>
    </reaction>
</comment>
<dbReference type="EMBL" id="AP025591">
    <property type="protein sequence ID" value="BDG03839.1"/>
    <property type="molecule type" value="Genomic_DNA"/>
</dbReference>
<dbReference type="PANTHER" id="PTHR43547">
    <property type="entry name" value="TWO-COMPONENT HISTIDINE KINASE"/>
    <property type="match status" value="1"/>
</dbReference>
<dbReference type="InterPro" id="IPR036097">
    <property type="entry name" value="HisK_dim/P_sf"/>
</dbReference>
<sequence length="417" mass="44429">MSEEDLVRHEPARSEGEGEVAPRAGIADAVERLLSVEPEERALRRLVSTLADAVPVADSALLLLRHGERLEIAASVGLDEATPEVVVEGFGRRAAEGEAVVISADPGAPFPPGTRCGAGARIATAEGPAALLLGSRSASAFEAEALALLRIAADRAALSLERSRLERERAAAAEEASRAREEMDSRRKAVDFILGIVGHDLRNPLGAIHMSAALMQKRGALEGWQARAIERMRSSAGRMGRIIADLLSYTRTRLGNGIPIDRRPARLDDIAKRPVDELQAGNPDRAIALEVQGDLSGEWDPDRLEQVVSNLVSNAIDHGDAQTPVRVELAGDGEACLLRVANRGPPVPPEVLSHLFEPFSRPPEEKSRKGSGLGLGLYISREIVRGHGGEISVASGEETVITVRLPRRAPSPAPTPA</sequence>
<dbReference type="RefSeq" id="WP_248362292.1">
    <property type="nucleotide sequence ID" value="NZ_AP025591.1"/>
</dbReference>
<evidence type="ECO:0000256" key="1">
    <source>
        <dbReference type="ARBA" id="ARBA00000085"/>
    </source>
</evidence>
<evidence type="ECO:0000256" key="5">
    <source>
        <dbReference type="SAM" id="MobiDB-lite"/>
    </source>
</evidence>
<feature type="domain" description="Histidine kinase" evidence="6">
    <location>
        <begin position="196"/>
        <end position="409"/>
    </location>
</feature>
<dbReference type="SUPFAM" id="SSF55781">
    <property type="entry name" value="GAF domain-like"/>
    <property type="match status" value="1"/>
</dbReference>
<dbReference type="Pfam" id="PF02518">
    <property type="entry name" value="HATPase_c"/>
    <property type="match status" value="1"/>
</dbReference>
<keyword evidence="4" id="KW-0175">Coiled coil</keyword>
<proteinExistence type="predicted"/>
<gene>
    <name evidence="7" type="ORF">AMOR_28350</name>
</gene>
<dbReference type="PANTHER" id="PTHR43547:SF2">
    <property type="entry name" value="HYBRID SIGNAL TRANSDUCTION HISTIDINE KINASE C"/>
    <property type="match status" value="1"/>
</dbReference>
<evidence type="ECO:0000256" key="4">
    <source>
        <dbReference type="SAM" id="Coils"/>
    </source>
</evidence>
<feature type="compositionally biased region" description="Basic and acidic residues" evidence="5">
    <location>
        <begin position="1"/>
        <end position="16"/>
    </location>
</feature>
<dbReference type="InterPro" id="IPR003661">
    <property type="entry name" value="HisK_dim/P_dom"/>
</dbReference>
<dbReference type="PRINTS" id="PR00344">
    <property type="entry name" value="BCTRLSENSOR"/>
</dbReference>
<keyword evidence="8" id="KW-1185">Reference proteome</keyword>
<evidence type="ECO:0000256" key="2">
    <source>
        <dbReference type="ARBA" id="ARBA00012438"/>
    </source>
</evidence>
<dbReference type="Proteomes" id="UP001162891">
    <property type="component" value="Chromosome"/>
</dbReference>
<evidence type="ECO:0000313" key="8">
    <source>
        <dbReference type="Proteomes" id="UP001162891"/>
    </source>
</evidence>
<dbReference type="Gene3D" id="3.30.450.40">
    <property type="match status" value="1"/>
</dbReference>
<organism evidence="7 8">
    <name type="scientific">Anaeromyxobacter oryzae</name>
    <dbReference type="NCBI Taxonomy" id="2918170"/>
    <lineage>
        <taxon>Bacteria</taxon>
        <taxon>Pseudomonadati</taxon>
        <taxon>Myxococcota</taxon>
        <taxon>Myxococcia</taxon>
        <taxon>Myxococcales</taxon>
        <taxon>Cystobacterineae</taxon>
        <taxon>Anaeromyxobacteraceae</taxon>
        <taxon>Anaeromyxobacter</taxon>
    </lineage>
</organism>
<keyword evidence="3" id="KW-0597">Phosphoprotein</keyword>
<feature type="coiled-coil region" evidence="4">
    <location>
        <begin position="155"/>
        <end position="182"/>
    </location>
</feature>